<gene>
    <name evidence="1" type="ORF">GCM10011614_26520</name>
</gene>
<dbReference type="EMBL" id="BMZA01000011">
    <property type="protein sequence ID" value="GGZ10304.1"/>
    <property type="molecule type" value="Genomic_DNA"/>
</dbReference>
<proteinExistence type="predicted"/>
<reference evidence="1" key="2">
    <citation type="submission" date="2020-09" db="EMBL/GenBank/DDBJ databases">
        <authorList>
            <person name="Sun Q."/>
            <person name="Kim S."/>
        </authorList>
    </citation>
    <scope>NUCLEOTIDE SEQUENCE</scope>
    <source>
        <strain evidence="1">KCTC 32255</strain>
    </source>
</reference>
<organism evidence="1 2">
    <name type="scientific">Novosphingobium colocasiae</name>
    <dbReference type="NCBI Taxonomy" id="1256513"/>
    <lineage>
        <taxon>Bacteria</taxon>
        <taxon>Pseudomonadati</taxon>
        <taxon>Pseudomonadota</taxon>
        <taxon>Alphaproteobacteria</taxon>
        <taxon>Sphingomonadales</taxon>
        <taxon>Sphingomonadaceae</taxon>
        <taxon>Novosphingobium</taxon>
    </lineage>
</organism>
<evidence type="ECO:0000313" key="1">
    <source>
        <dbReference type="EMBL" id="GGZ10304.1"/>
    </source>
</evidence>
<accession>A0A918PIC3</accession>
<dbReference type="Proteomes" id="UP000648075">
    <property type="component" value="Unassembled WGS sequence"/>
</dbReference>
<comment type="caution">
    <text evidence="1">The sequence shown here is derived from an EMBL/GenBank/DDBJ whole genome shotgun (WGS) entry which is preliminary data.</text>
</comment>
<keyword evidence="2" id="KW-1185">Reference proteome</keyword>
<dbReference type="AlphaFoldDB" id="A0A918PIC3"/>
<name>A0A918PIC3_9SPHN</name>
<evidence type="ECO:0000313" key="2">
    <source>
        <dbReference type="Proteomes" id="UP000648075"/>
    </source>
</evidence>
<sequence>MSSKLETMDANEISAIGYPAVRKAFNETLQLCAEKLSNADWALAQDILGLTAHDGGAPGLMEMLADTALFSRKGKPGTRRAIDRIAPKVAVKRDPLRSLIAMRLPTAVFSILAIDEPHEQGGVLARDLLDDGRIIHVMDSALAVQAAQWDDVVIAGRFVDLGPWHVGFGIVLPLRKSETMAVSLAMSNAEDIGASRDSLHELFYPAHLHGDDLVMAALEPLIAAFAAAIDADMIDIDDLTASIGSLLSGKAPPRPKRKGGSR</sequence>
<reference evidence="1" key="1">
    <citation type="journal article" date="2014" name="Int. J. Syst. Evol. Microbiol.">
        <title>Complete genome sequence of Corynebacterium casei LMG S-19264T (=DSM 44701T), isolated from a smear-ripened cheese.</title>
        <authorList>
            <consortium name="US DOE Joint Genome Institute (JGI-PGF)"/>
            <person name="Walter F."/>
            <person name="Albersmeier A."/>
            <person name="Kalinowski J."/>
            <person name="Ruckert C."/>
        </authorList>
    </citation>
    <scope>NUCLEOTIDE SEQUENCE</scope>
    <source>
        <strain evidence="1">KCTC 32255</strain>
    </source>
</reference>
<protein>
    <submittedName>
        <fullName evidence="1">Uncharacterized protein</fullName>
    </submittedName>
</protein>